<keyword evidence="2" id="KW-0732">Signal</keyword>
<gene>
    <name evidence="3" type="ORF">CRE_17429</name>
</gene>
<dbReference type="InParanoid" id="E3N207"/>
<keyword evidence="4" id="KW-1185">Reference proteome</keyword>
<reference evidence="3" key="1">
    <citation type="submission" date="2007-07" db="EMBL/GenBank/DDBJ databases">
        <title>PCAP assembly of the Caenorhabditis remanei genome.</title>
        <authorList>
            <consortium name="The Caenorhabditis remanei Sequencing Consortium"/>
            <person name="Wilson R.K."/>
        </authorList>
    </citation>
    <scope>NUCLEOTIDE SEQUENCE [LARGE SCALE GENOMIC DNA]</scope>
    <source>
        <strain evidence="3">PB4641</strain>
    </source>
</reference>
<evidence type="ECO:0000256" key="1">
    <source>
        <dbReference type="SAM" id="MobiDB-lite"/>
    </source>
</evidence>
<dbReference type="CTD" id="9826711"/>
<accession>E3N207</accession>
<name>E3N207_CAERE</name>
<organism evidence="4">
    <name type="scientific">Caenorhabditis remanei</name>
    <name type="common">Caenorhabditis vulgaris</name>
    <dbReference type="NCBI Taxonomy" id="31234"/>
    <lineage>
        <taxon>Eukaryota</taxon>
        <taxon>Metazoa</taxon>
        <taxon>Ecdysozoa</taxon>
        <taxon>Nematoda</taxon>
        <taxon>Chromadorea</taxon>
        <taxon>Rhabditida</taxon>
        <taxon>Rhabditina</taxon>
        <taxon>Rhabditomorpha</taxon>
        <taxon>Rhabditoidea</taxon>
        <taxon>Rhabditidae</taxon>
        <taxon>Peloderinae</taxon>
        <taxon>Caenorhabditis</taxon>
    </lineage>
</organism>
<proteinExistence type="predicted"/>
<dbReference type="GeneID" id="9826711"/>
<evidence type="ECO:0000313" key="3">
    <source>
        <dbReference type="EMBL" id="EFO83978.1"/>
    </source>
</evidence>
<dbReference type="AlphaFoldDB" id="E3N207"/>
<feature type="signal peptide" evidence="2">
    <location>
        <begin position="1"/>
        <end position="18"/>
    </location>
</feature>
<dbReference type="Proteomes" id="UP000008281">
    <property type="component" value="Unassembled WGS sequence"/>
</dbReference>
<feature type="chain" id="PRO_5003177817" evidence="2">
    <location>
        <begin position="19"/>
        <end position="587"/>
    </location>
</feature>
<feature type="region of interest" description="Disordered" evidence="1">
    <location>
        <begin position="198"/>
        <end position="325"/>
    </location>
</feature>
<dbReference type="eggNOG" id="ENOG502TK2Z">
    <property type="taxonomic scope" value="Eukaryota"/>
</dbReference>
<dbReference type="RefSeq" id="XP_003097509.2">
    <property type="nucleotide sequence ID" value="XM_003097461.2"/>
</dbReference>
<evidence type="ECO:0000256" key="2">
    <source>
        <dbReference type="SAM" id="SignalP"/>
    </source>
</evidence>
<dbReference type="KEGG" id="crq:GCK72_007912"/>
<protein>
    <submittedName>
        <fullName evidence="3">Uncharacterized protein</fullName>
    </submittedName>
</protein>
<dbReference type="EMBL" id="DS268511">
    <property type="protein sequence ID" value="EFO83978.1"/>
    <property type="molecule type" value="Genomic_DNA"/>
</dbReference>
<evidence type="ECO:0000313" key="4">
    <source>
        <dbReference type="Proteomes" id="UP000008281"/>
    </source>
</evidence>
<sequence>MRWNILLLLFSLFGSSYSAPTDPQPDKRVTPDRICFTEPAHHCSTALETSRNSKIVLTGNSGYCIDVKKFCTPNVAACYIGNSSEILETCGVQIDQLSTASVSTRATFPTTPATISTTRPPVVTTATPISTTPATLATIPETVATTRPTVVTTAATFATTPATISTTLPPVVTTQAIVPTTHATVPTTTVATTHAAIPTTPTTVPTTTVATTPIPTTTTPIPTTTTLIPTTTTPIPTTAGTVPTTTTTTPIPTTTTPILTTTTPIPTTTTPIPTTPIPTTTTPIPTTTTPIPTTTTPIPTTPIPTTTTPIPTTTTPIPTTTTTTRPSIVTTLPATLPPVVTTPATVATTPAPSCAQKLGIIRNRNVVNQECHRKIFDKSSPHKSLELMFQLSLSDASDIDYVFCNNTYIFGWAMNDGFADIKAVCGIVERDRVLKIFYELRNCLKCEQLGFPLVVDVNRSSEIHFGSTVATTRPPVETTPSCVKKLGIVNNESVFNQECIGKWSGVPQLYKIIVQMFQTLTAESSAVIYQYCNITHITSFGMSLQFASIKNVCGIAERDRVLNKFYEIINCMDCNKFGLPVVIDLNP</sequence>
<dbReference type="HOGENOM" id="CLU_464807_0_0_1"/>
<dbReference type="STRING" id="31234.E3N207"/>